<dbReference type="EMBL" id="BARS01033217">
    <property type="protein sequence ID" value="GAG23443.1"/>
    <property type="molecule type" value="Genomic_DNA"/>
</dbReference>
<sequence length="69" mass="7411">MSEVGGARSVSYVIGEQMPVFEYVAIDSAGKSRKGIIDADSSRTARQKLRADGIYPSQLEETQAGETSD</sequence>
<evidence type="ECO:0000256" key="1">
    <source>
        <dbReference type="SAM" id="MobiDB-lite"/>
    </source>
</evidence>
<gene>
    <name evidence="2" type="ORF">S01H1_51477</name>
</gene>
<evidence type="ECO:0000313" key="2">
    <source>
        <dbReference type="EMBL" id="GAG23443.1"/>
    </source>
</evidence>
<reference evidence="2" key="1">
    <citation type="journal article" date="2014" name="Front. Microbiol.">
        <title>High frequency of phylogenetically diverse reductive dehalogenase-homologous genes in deep subseafloor sedimentary metagenomes.</title>
        <authorList>
            <person name="Kawai M."/>
            <person name="Futagami T."/>
            <person name="Toyoda A."/>
            <person name="Takaki Y."/>
            <person name="Nishi S."/>
            <person name="Hori S."/>
            <person name="Arai W."/>
            <person name="Tsubouchi T."/>
            <person name="Morono Y."/>
            <person name="Uchiyama I."/>
            <person name="Ito T."/>
            <person name="Fujiyama A."/>
            <person name="Inagaki F."/>
            <person name="Takami H."/>
        </authorList>
    </citation>
    <scope>NUCLEOTIDE SEQUENCE</scope>
    <source>
        <strain evidence="2">Expedition CK06-06</strain>
    </source>
</reference>
<accession>X0WFY4</accession>
<comment type="caution">
    <text evidence="2">The sequence shown here is derived from an EMBL/GenBank/DDBJ whole genome shotgun (WGS) entry which is preliminary data.</text>
</comment>
<name>X0WFY4_9ZZZZ</name>
<dbReference type="AlphaFoldDB" id="X0WFY4"/>
<proteinExistence type="predicted"/>
<organism evidence="2">
    <name type="scientific">marine sediment metagenome</name>
    <dbReference type="NCBI Taxonomy" id="412755"/>
    <lineage>
        <taxon>unclassified sequences</taxon>
        <taxon>metagenomes</taxon>
        <taxon>ecological metagenomes</taxon>
    </lineage>
</organism>
<feature type="compositionally biased region" description="Polar residues" evidence="1">
    <location>
        <begin position="59"/>
        <end position="69"/>
    </location>
</feature>
<feature type="non-terminal residue" evidence="2">
    <location>
        <position position="69"/>
    </location>
</feature>
<feature type="region of interest" description="Disordered" evidence="1">
    <location>
        <begin position="47"/>
        <end position="69"/>
    </location>
</feature>
<protein>
    <submittedName>
        <fullName evidence="2">Uncharacterized protein</fullName>
    </submittedName>
</protein>